<dbReference type="Proteomes" id="UP000657421">
    <property type="component" value="Unassembled WGS sequence"/>
</dbReference>
<proteinExistence type="predicted"/>
<keyword evidence="2" id="KW-1185">Reference proteome</keyword>
<sequence>MTEVGRKKRKQQKKIEMLHEKKQQGFNVDADLEIAYDELTRLECMESMGIQCESEVPITEDEAEKQGMSDHDIALGFMDGTIIPTKDHKTPAEKLHGEIVGWRTEPYHDVAIYEDGYEEYNYIGD</sequence>
<accession>A0ABR7NB59</accession>
<name>A0ABR7NB59_9FIRM</name>
<protein>
    <submittedName>
        <fullName evidence="1">Uncharacterized protein</fullName>
    </submittedName>
</protein>
<comment type="caution">
    <text evidence="1">The sequence shown here is derived from an EMBL/GenBank/DDBJ whole genome shotgun (WGS) entry which is preliminary data.</text>
</comment>
<dbReference type="RefSeq" id="WP_249308926.1">
    <property type="nucleotide sequence ID" value="NZ_JACRSZ010000011.1"/>
</dbReference>
<organism evidence="1 2">
    <name type="scientific">Jingyaoa shaoxingensis</name>
    <dbReference type="NCBI Taxonomy" id="2763671"/>
    <lineage>
        <taxon>Bacteria</taxon>
        <taxon>Bacillati</taxon>
        <taxon>Bacillota</taxon>
        <taxon>Clostridia</taxon>
        <taxon>Lachnospirales</taxon>
        <taxon>Lachnospiraceae</taxon>
        <taxon>Jingyaoa</taxon>
    </lineage>
</organism>
<gene>
    <name evidence="1" type="ORF">H8716_11180</name>
</gene>
<reference evidence="1 2" key="1">
    <citation type="submission" date="2020-08" db="EMBL/GenBank/DDBJ databases">
        <title>Genome public.</title>
        <authorList>
            <person name="Liu C."/>
            <person name="Sun Q."/>
        </authorList>
    </citation>
    <scope>NUCLEOTIDE SEQUENCE [LARGE SCALE GENOMIC DNA]</scope>
    <source>
        <strain evidence="1 2">NSJ-46</strain>
    </source>
</reference>
<dbReference type="EMBL" id="JACRSZ010000011">
    <property type="protein sequence ID" value="MBC8573638.1"/>
    <property type="molecule type" value="Genomic_DNA"/>
</dbReference>
<evidence type="ECO:0000313" key="2">
    <source>
        <dbReference type="Proteomes" id="UP000657421"/>
    </source>
</evidence>
<evidence type="ECO:0000313" key="1">
    <source>
        <dbReference type="EMBL" id="MBC8573638.1"/>
    </source>
</evidence>